<name>M7B1D4_CHEMY</name>
<dbReference type="STRING" id="8469.M7B1D4"/>
<proteinExistence type="predicted"/>
<sequence length="95" mass="10272">MQEIPRVDLRAGLHLPLPLTVTPPGTRSVDRPPVVVSVLLSSNTKLWWSPENSCSLGSFSLSSPTSSPVYCLRFTTTYLYAALASALHALDFTAP</sequence>
<evidence type="ECO:0000313" key="1">
    <source>
        <dbReference type="EMBL" id="EMP25883.1"/>
    </source>
</evidence>
<dbReference type="AlphaFoldDB" id="M7B1D4"/>
<dbReference type="Proteomes" id="UP000031443">
    <property type="component" value="Unassembled WGS sequence"/>
</dbReference>
<accession>M7B1D4</accession>
<evidence type="ECO:0000313" key="2">
    <source>
        <dbReference type="Proteomes" id="UP000031443"/>
    </source>
</evidence>
<dbReference type="EMBL" id="KB585882">
    <property type="protein sequence ID" value="EMP25883.1"/>
    <property type="molecule type" value="Genomic_DNA"/>
</dbReference>
<gene>
    <name evidence="1" type="ORF">UY3_17043</name>
</gene>
<protein>
    <submittedName>
        <fullName evidence="1">F-box/WD repeat-containing protein 4</fullName>
    </submittedName>
</protein>
<keyword evidence="2" id="KW-1185">Reference proteome</keyword>
<organism evidence="1 2">
    <name type="scientific">Chelonia mydas</name>
    <name type="common">Green sea-turtle</name>
    <name type="synonym">Chelonia agassizi</name>
    <dbReference type="NCBI Taxonomy" id="8469"/>
    <lineage>
        <taxon>Eukaryota</taxon>
        <taxon>Metazoa</taxon>
        <taxon>Chordata</taxon>
        <taxon>Craniata</taxon>
        <taxon>Vertebrata</taxon>
        <taxon>Euteleostomi</taxon>
        <taxon>Archelosauria</taxon>
        <taxon>Testudinata</taxon>
        <taxon>Testudines</taxon>
        <taxon>Cryptodira</taxon>
        <taxon>Durocryptodira</taxon>
        <taxon>Americhelydia</taxon>
        <taxon>Chelonioidea</taxon>
        <taxon>Cheloniidae</taxon>
        <taxon>Chelonia</taxon>
    </lineage>
</organism>
<reference evidence="2" key="1">
    <citation type="journal article" date="2013" name="Nat. Genet.">
        <title>The draft genomes of soft-shell turtle and green sea turtle yield insights into the development and evolution of the turtle-specific body plan.</title>
        <authorList>
            <person name="Wang Z."/>
            <person name="Pascual-Anaya J."/>
            <person name="Zadissa A."/>
            <person name="Li W."/>
            <person name="Niimura Y."/>
            <person name="Huang Z."/>
            <person name="Li C."/>
            <person name="White S."/>
            <person name="Xiong Z."/>
            <person name="Fang D."/>
            <person name="Wang B."/>
            <person name="Ming Y."/>
            <person name="Chen Y."/>
            <person name="Zheng Y."/>
            <person name="Kuraku S."/>
            <person name="Pignatelli M."/>
            <person name="Herrero J."/>
            <person name="Beal K."/>
            <person name="Nozawa M."/>
            <person name="Li Q."/>
            <person name="Wang J."/>
            <person name="Zhang H."/>
            <person name="Yu L."/>
            <person name="Shigenobu S."/>
            <person name="Wang J."/>
            <person name="Liu J."/>
            <person name="Flicek P."/>
            <person name="Searle S."/>
            <person name="Wang J."/>
            <person name="Kuratani S."/>
            <person name="Yin Y."/>
            <person name="Aken B."/>
            <person name="Zhang G."/>
            <person name="Irie N."/>
        </authorList>
    </citation>
    <scope>NUCLEOTIDE SEQUENCE [LARGE SCALE GENOMIC DNA]</scope>
</reference>